<feature type="transmembrane region" description="Helical" evidence="7">
    <location>
        <begin position="44"/>
        <end position="61"/>
    </location>
</feature>
<keyword evidence="4 7" id="KW-0812">Transmembrane</keyword>
<comment type="caution">
    <text evidence="7">Lacks conserved residue(s) required for the propagation of feature annotation.</text>
</comment>
<name>A0A7R9AI78_9CRUS</name>
<dbReference type="OrthoDB" id="6136301at2759"/>
<evidence type="ECO:0000256" key="7">
    <source>
        <dbReference type="RuleBase" id="RU910716"/>
    </source>
</evidence>
<keyword evidence="9" id="KW-1185">Reference proteome</keyword>
<dbReference type="EMBL" id="CAJPEV010010846">
    <property type="protein sequence ID" value="CAG0906114.1"/>
    <property type="molecule type" value="Genomic_DNA"/>
</dbReference>
<dbReference type="GO" id="GO:1902742">
    <property type="term" value="P:apoptotic process involved in development"/>
    <property type="evidence" value="ECO:0007669"/>
    <property type="project" value="TreeGrafter"/>
</dbReference>
<dbReference type="EMBL" id="LR910364">
    <property type="protein sequence ID" value="CAD7254614.1"/>
    <property type="molecule type" value="Genomic_DNA"/>
</dbReference>
<keyword evidence="5 7" id="KW-1133">Transmembrane helix</keyword>
<dbReference type="GO" id="GO:0070782">
    <property type="term" value="P:phosphatidylserine exposure on apoptotic cell surface"/>
    <property type="evidence" value="ECO:0007669"/>
    <property type="project" value="TreeGrafter"/>
</dbReference>
<dbReference type="InterPro" id="IPR018629">
    <property type="entry name" value="XK-rel"/>
</dbReference>
<dbReference type="InterPro" id="IPR050895">
    <property type="entry name" value="XK-related_scramblase"/>
</dbReference>
<keyword evidence="3" id="KW-1003">Cell membrane</keyword>
<evidence type="ECO:0000256" key="3">
    <source>
        <dbReference type="ARBA" id="ARBA00022475"/>
    </source>
</evidence>
<evidence type="ECO:0000256" key="5">
    <source>
        <dbReference type="ARBA" id="ARBA00022989"/>
    </source>
</evidence>
<evidence type="ECO:0000256" key="6">
    <source>
        <dbReference type="ARBA" id="ARBA00023136"/>
    </source>
</evidence>
<proteinExistence type="inferred from homology"/>
<evidence type="ECO:0000313" key="9">
    <source>
        <dbReference type="Proteomes" id="UP000677054"/>
    </source>
</evidence>
<keyword evidence="6 7" id="KW-0472">Membrane</keyword>
<dbReference type="GO" id="GO:0043652">
    <property type="term" value="P:engulfment of apoptotic cell"/>
    <property type="evidence" value="ECO:0007669"/>
    <property type="project" value="TreeGrafter"/>
</dbReference>
<protein>
    <recommendedName>
        <fullName evidence="7">XK-related protein</fullName>
    </recommendedName>
</protein>
<reference evidence="8" key="1">
    <citation type="submission" date="2020-11" db="EMBL/GenBank/DDBJ databases">
        <authorList>
            <person name="Tran Van P."/>
        </authorList>
    </citation>
    <scope>NUCLEOTIDE SEQUENCE</scope>
</reference>
<dbReference type="PANTHER" id="PTHR16024:SF6">
    <property type="entry name" value="XK-RELATED PROTEIN"/>
    <property type="match status" value="1"/>
</dbReference>
<evidence type="ECO:0000313" key="8">
    <source>
        <dbReference type="EMBL" id="CAD7254614.1"/>
    </source>
</evidence>
<comment type="subcellular location">
    <subcellularLocation>
        <location evidence="1">Cell membrane</location>
        <topology evidence="1">Multi-pass membrane protein</topology>
    </subcellularLocation>
    <subcellularLocation>
        <location evidence="7">Membrane</location>
        <topology evidence="7">Multi-pass membrane protein</topology>
    </subcellularLocation>
</comment>
<comment type="similarity">
    <text evidence="2 7">Belongs to the XK family.</text>
</comment>
<accession>A0A7R9AI78</accession>
<gene>
    <name evidence="8" type="ORF">DSTB1V02_LOCUS14360</name>
</gene>
<dbReference type="GO" id="GO:0005886">
    <property type="term" value="C:plasma membrane"/>
    <property type="evidence" value="ECO:0007669"/>
    <property type="project" value="UniProtKB-SubCell"/>
</dbReference>
<evidence type="ECO:0000256" key="1">
    <source>
        <dbReference type="ARBA" id="ARBA00004651"/>
    </source>
</evidence>
<evidence type="ECO:0000256" key="2">
    <source>
        <dbReference type="ARBA" id="ARBA00008789"/>
    </source>
</evidence>
<dbReference type="Proteomes" id="UP000677054">
    <property type="component" value="Unassembled WGS sequence"/>
</dbReference>
<feature type="transmembrane region" description="Helical" evidence="7">
    <location>
        <begin position="81"/>
        <end position="104"/>
    </location>
</feature>
<sequence length="140" mass="15724">MSEPVCASDSSAGSMKKPEELTVVDAPAGARVDEIDGLPKNLRFALYDAFFIVYSIFTYLLDIGSDIWLAHRYYVLEDYAFFGLTIGIVIFTSLVLTVLSWVWYKDDAKGDPVSPRDWRLRILLLLLQLAPVLRDSSGLD</sequence>
<organism evidence="8">
    <name type="scientific">Darwinula stevensoni</name>
    <dbReference type="NCBI Taxonomy" id="69355"/>
    <lineage>
        <taxon>Eukaryota</taxon>
        <taxon>Metazoa</taxon>
        <taxon>Ecdysozoa</taxon>
        <taxon>Arthropoda</taxon>
        <taxon>Crustacea</taxon>
        <taxon>Oligostraca</taxon>
        <taxon>Ostracoda</taxon>
        <taxon>Podocopa</taxon>
        <taxon>Podocopida</taxon>
        <taxon>Darwinulocopina</taxon>
        <taxon>Darwinuloidea</taxon>
        <taxon>Darwinulidae</taxon>
        <taxon>Darwinula</taxon>
    </lineage>
</organism>
<dbReference type="AlphaFoldDB" id="A0A7R9AI78"/>
<dbReference type="PANTHER" id="PTHR16024">
    <property type="entry name" value="XK-RELATED PROTEIN"/>
    <property type="match status" value="1"/>
</dbReference>
<evidence type="ECO:0000256" key="4">
    <source>
        <dbReference type="ARBA" id="ARBA00022692"/>
    </source>
</evidence>
<dbReference type="Pfam" id="PF09815">
    <property type="entry name" value="XK-related"/>
    <property type="match status" value="1"/>
</dbReference>